<name>A0A109QX78_9MICO</name>
<dbReference type="OrthoDB" id="3185659at2"/>
<dbReference type="PIRSF" id="PIRSF000103">
    <property type="entry name" value="HIBADH"/>
    <property type="match status" value="1"/>
</dbReference>
<accession>A0A109QX78</accession>
<dbReference type="GO" id="GO:0051287">
    <property type="term" value="F:NAD binding"/>
    <property type="evidence" value="ECO:0007669"/>
    <property type="project" value="InterPro"/>
</dbReference>
<protein>
    <submittedName>
        <fullName evidence="7">2-hydroxy-3-oxopropionate reductase</fullName>
    </submittedName>
</protein>
<dbReference type="Pfam" id="PF14833">
    <property type="entry name" value="NAD_binding_11"/>
    <property type="match status" value="1"/>
</dbReference>
<dbReference type="Gene3D" id="1.10.1040.10">
    <property type="entry name" value="N-(1-d-carboxylethyl)-l-norvaline Dehydrogenase, domain 2"/>
    <property type="match status" value="1"/>
</dbReference>
<evidence type="ECO:0000313" key="8">
    <source>
        <dbReference type="Proteomes" id="UP000058305"/>
    </source>
</evidence>
<sequence>MTDIAFLGLGTMGLGMVKNLLGAGHRVAVWNRSAAPVAQAVAAGATAAPTLAQAIAGAEVVMYCLSDDAAVHAVVLAEGGLASIAEPGSLVIDLSTISPEVSAAEREAFEARGVRFLDAPVFGSRGEAEGGGLWVVVGGDADAFADAAGVLAPISETVHHMGPGGAGVRMKLVGNLVVASQLLALGEALTLAARAGLDLQAVLDVLKVTDFRSPIFDGVGPAVLADDYAPAFALKLMQKDSRLIQQFAQGLGVAVPSVAAAAHYVDAAVEAGFSDENASALIKSVAAEAGVSLAR</sequence>
<evidence type="ECO:0000259" key="6">
    <source>
        <dbReference type="Pfam" id="PF14833"/>
    </source>
</evidence>
<dbReference type="Proteomes" id="UP000058305">
    <property type="component" value="Chromosome"/>
</dbReference>
<keyword evidence="2" id="KW-0560">Oxidoreductase</keyword>
<dbReference type="Pfam" id="PF03446">
    <property type="entry name" value="NAD_binding_2"/>
    <property type="match status" value="1"/>
</dbReference>
<dbReference type="KEGG" id="mvd:AWU67_12170"/>
<reference evidence="8" key="2">
    <citation type="submission" date="2016-01" db="EMBL/GenBank/DDBJ databases">
        <title>First complete genome sequence of a species in the genus Microterricola, an extremophilic cold active enzyme producing strain ERGS5:02 isolated from Sikkim Himalaya.</title>
        <authorList>
            <person name="Kumar R."/>
            <person name="Singh D."/>
            <person name="Swarnkar M.K."/>
        </authorList>
    </citation>
    <scope>NUCLEOTIDE SEQUENCE [LARGE SCALE GENOMIC DNA]</scope>
    <source>
        <strain evidence="8">ERGS5:02</strain>
    </source>
</reference>
<evidence type="ECO:0000256" key="1">
    <source>
        <dbReference type="ARBA" id="ARBA00009080"/>
    </source>
</evidence>
<feature type="active site" evidence="4">
    <location>
        <position position="171"/>
    </location>
</feature>
<dbReference type="GO" id="GO:0016491">
    <property type="term" value="F:oxidoreductase activity"/>
    <property type="evidence" value="ECO:0007669"/>
    <property type="project" value="UniProtKB-KW"/>
</dbReference>
<dbReference type="PANTHER" id="PTHR43580">
    <property type="entry name" value="OXIDOREDUCTASE GLYR1-RELATED"/>
    <property type="match status" value="1"/>
</dbReference>
<proteinExistence type="inferred from homology"/>
<dbReference type="PANTHER" id="PTHR43580:SF2">
    <property type="entry name" value="CYTOKINE-LIKE NUCLEAR FACTOR N-PAC"/>
    <property type="match status" value="1"/>
</dbReference>
<dbReference type="EMBL" id="CP014145">
    <property type="protein sequence ID" value="AMB59490.1"/>
    <property type="molecule type" value="Genomic_DNA"/>
</dbReference>
<gene>
    <name evidence="7" type="ORF">AWU67_12170</name>
</gene>
<dbReference type="InterPro" id="IPR036291">
    <property type="entry name" value="NAD(P)-bd_dom_sf"/>
</dbReference>
<dbReference type="GO" id="GO:0016054">
    <property type="term" value="P:organic acid catabolic process"/>
    <property type="evidence" value="ECO:0007669"/>
    <property type="project" value="UniProtKB-ARBA"/>
</dbReference>
<dbReference type="InterPro" id="IPR008927">
    <property type="entry name" value="6-PGluconate_DH-like_C_sf"/>
</dbReference>
<dbReference type="SUPFAM" id="SSF51735">
    <property type="entry name" value="NAD(P)-binding Rossmann-fold domains"/>
    <property type="match status" value="1"/>
</dbReference>
<evidence type="ECO:0000256" key="4">
    <source>
        <dbReference type="PIRSR" id="PIRSR000103-1"/>
    </source>
</evidence>
<dbReference type="SUPFAM" id="SSF48179">
    <property type="entry name" value="6-phosphogluconate dehydrogenase C-terminal domain-like"/>
    <property type="match status" value="1"/>
</dbReference>
<dbReference type="PROSITE" id="PS00895">
    <property type="entry name" value="3_HYDROXYISOBUT_DH"/>
    <property type="match status" value="1"/>
</dbReference>
<dbReference type="InterPro" id="IPR051265">
    <property type="entry name" value="HIBADH-related_NP60_sf"/>
</dbReference>
<reference evidence="7 8" key="1">
    <citation type="journal article" date="2016" name="J. Biotechnol.">
        <title>First complete genome sequence of a species in the genus Microterricola, an extremophilic cold active enzyme producing bacterial strain ERGS5:02 isolated from Sikkim Himalaya.</title>
        <authorList>
            <person name="Himanshu"/>
            <person name="Swarnkar M.K."/>
            <person name="Singh D."/>
            <person name="Kumar R."/>
        </authorList>
    </citation>
    <scope>NUCLEOTIDE SEQUENCE [LARGE SCALE GENOMIC DNA]</scope>
    <source>
        <strain evidence="7 8">ERGS5:02</strain>
    </source>
</reference>
<dbReference type="RefSeq" id="WP_067229400.1">
    <property type="nucleotide sequence ID" value="NZ_CP014145.1"/>
</dbReference>
<feature type="domain" description="6-phosphogluconate dehydrogenase NADP-binding" evidence="5">
    <location>
        <begin position="3"/>
        <end position="162"/>
    </location>
</feature>
<dbReference type="InterPro" id="IPR002204">
    <property type="entry name" value="3-OH-isobutyrate_DH-rel_CS"/>
</dbReference>
<dbReference type="InterPro" id="IPR013328">
    <property type="entry name" value="6PGD_dom2"/>
</dbReference>
<dbReference type="InterPro" id="IPR006115">
    <property type="entry name" value="6PGDH_NADP-bd"/>
</dbReference>
<keyword evidence="3" id="KW-0520">NAD</keyword>
<evidence type="ECO:0000256" key="3">
    <source>
        <dbReference type="ARBA" id="ARBA00023027"/>
    </source>
</evidence>
<organism evidence="7 8">
    <name type="scientific">Microterricola viridarii</name>
    <dbReference type="NCBI Taxonomy" id="412690"/>
    <lineage>
        <taxon>Bacteria</taxon>
        <taxon>Bacillati</taxon>
        <taxon>Actinomycetota</taxon>
        <taxon>Actinomycetes</taxon>
        <taxon>Micrococcales</taxon>
        <taxon>Microbacteriaceae</taxon>
        <taxon>Microterricola</taxon>
    </lineage>
</organism>
<dbReference type="InterPro" id="IPR015815">
    <property type="entry name" value="HIBADH-related"/>
</dbReference>
<dbReference type="InterPro" id="IPR029154">
    <property type="entry name" value="HIBADH-like_NADP-bd"/>
</dbReference>
<comment type="similarity">
    <text evidence="1">Belongs to the HIBADH-related family.</text>
</comment>
<dbReference type="GO" id="GO:0050661">
    <property type="term" value="F:NADP binding"/>
    <property type="evidence" value="ECO:0007669"/>
    <property type="project" value="InterPro"/>
</dbReference>
<dbReference type="AlphaFoldDB" id="A0A109QX78"/>
<evidence type="ECO:0000259" key="5">
    <source>
        <dbReference type="Pfam" id="PF03446"/>
    </source>
</evidence>
<feature type="domain" description="3-hydroxyisobutyrate dehydrogenase-like NAD-binding" evidence="6">
    <location>
        <begin position="165"/>
        <end position="283"/>
    </location>
</feature>
<keyword evidence="8" id="KW-1185">Reference proteome</keyword>
<evidence type="ECO:0000256" key="2">
    <source>
        <dbReference type="ARBA" id="ARBA00023002"/>
    </source>
</evidence>
<dbReference type="Gene3D" id="3.40.50.720">
    <property type="entry name" value="NAD(P)-binding Rossmann-like Domain"/>
    <property type="match status" value="1"/>
</dbReference>
<evidence type="ECO:0000313" key="7">
    <source>
        <dbReference type="EMBL" id="AMB59490.1"/>
    </source>
</evidence>